<evidence type="ECO:0000259" key="9">
    <source>
        <dbReference type="Pfam" id="PF02706"/>
    </source>
</evidence>
<dbReference type="GO" id="GO:0005886">
    <property type="term" value="C:plasma membrane"/>
    <property type="evidence" value="ECO:0007669"/>
    <property type="project" value="UniProtKB-SubCell"/>
</dbReference>
<feature type="transmembrane region" description="Helical" evidence="8">
    <location>
        <begin position="20"/>
        <end position="39"/>
    </location>
</feature>
<organism evidence="10 11">
    <name type="scientific">Microterricola gilva</name>
    <dbReference type="NCBI Taxonomy" id="393267"/>
    <lineage>
        <taxon>Bacteria</taxon>
        <taxon>Bacillati</taxon>
        <taxon>Actinomycetota</taxon>
        <taxon>Actinomycetes</taxon>
        <taxon>Micrococcales</taxon>
        <taxon>Microbacteriaceae</taxon>
        <taxon>Microterricola</taxon>
    </lineage>
</organism>
<evidence type="ECO:0000256" key="1">
    <source>
        <dbReference type="ARBA" id="ARBA00004651"/>
    </source>
</evidence>
<name>A0A4Q8AJL5_9MICO</name>
<evidence type="ECO:0000256" key="2">
    <source>
        <dbReference type="ARBA" id="ARBA00006683"/>
    </source>
</evidence>
<dbReference type="PANTHER" id="PTHR32309">
    <property type="entry name" value="TYROSINE-PROTEIN KINASE"/>
    <property type="match status" value="1"/>
</dbReference>
<keyword evidence="4 8" id="KW-0812">Transmembrane</keyword>
<dbReference type="EMBL" id="SHLC01000001">
    <property type="protein sequence ID" value="RZU63979.1"/>
    <property type="molecule type" value="Genomic_DNA"/>
</dbReference>
<evidence type="ECO:0000313" key="11">
    <source>
        <dbReference type="Proteomes" id="UP000291483"/>
    </source>
</evidence>
<dbReference type="OrthoDB" id="5065022at2"/>
<comment type="caution">
    <text evidence="10">The sequence shown here is derived from an EMBL/GenBank/DDBJ whole genome shotgun (WGS) entry which is preliminary data.</text>
</comment>
<evidence type="ECO:0000256" key="6">
    <source>
        <dbReference type="ARBA" id="ARBA00023136"/>
    </source>
</evidence>
<keyword evidence="5 8" id="KW-1133">Transmembrane helix</keyword>
<reference evidence="10 11" key="1">
    <citation type="submission" date="2019-02" db="EMBL/GenBank/DDBJ databases">
        <title>Sequencing the genomes of 1000 actinobacteria strains.</title>
        <authorList>
            <person name="Klenk H.-P."/>
        </authorList>
    </citation>
    <scope>NUCLEOTIDE SEQUENCE [LARGE SCALE GENOMIC DNA]</scope>
    <source>
        <strain evidence="10 11">DSM 18319</strain>
    </source>
</reference>
<dbReference type="RefSeq" id="WP_130504571.1">
    <property type="nucleotide sequence ID" value="NZ_SHLC01000001.1"/>
</dbReference>
<dbReference type="Proteomes" id="UP000291483">
    <property type="component" value="Unassembled WGS sequence"/>
</dbReference>
<evidence type="ECO:0000313" key="10">
    <source>
        <dbReference type="EMBL" id="RZU63979.1"/>
    </source>
</evidence>
<dbReference type="PANTHER" id="PTHR32309:SF31">
    <property type="entry name" value="CAPSULAR EXOPOLYSACCHARIDE FAMILY"/>
    <property type="match status" value="1"/>
</dbReference>
<proteinExistence type="inferred from homology"/>
<keyword evidence="6 8" id="KW-0472">Membrane</keyword>
<evidence type="ECO:0000256" key="3">
    <source>
        <dbReference type="ARBA" id="ARBA00022475"/>
    </source>
</evidence>
<evidence type="ECO:0000256" key="5">
    <source>
        <dbReference type="ARBA" id="ARBA00022989"/>
    </source>
</evidence>
<dbReference type="InterPro" id="IPR050445">
    <property type="entry name" value="Bact_polysacc_biosynth/exp"/>
</dbReference>
<dbReference type="Pfam" id="PF02706">
    <property type="entry name" value="Wzz"/>
    <property type="match status" value="1"/>
</dbReference>
<dbReference type="AlphaFoldDB" id="A0A4Q8AJL5"/>
<comment type="subcellular location">
    <subcellularLocation>
        <location evidence="1">Cell membrane</location>
        <topology evidence="1">Multi-pass membrane protein</topology>
    </subcellularLocation>
</comment>
<feature type="transmembrane region" description="Helical" evidence="8">
    <location>
        <begin position="216"/>
        <end position="237"/>
    </location>
</feature>
<keyword evidence="11" id="KW-1185">Reference proteome</keyword>
<gene>
    <name evidence="10" type="ORF">EV379_0268</name>
</gene>
<feature type="region of interest" description="Disordered" evidence="7">
    <location>
        <begin position="244"/>
        <end position="273"/>
    </location>
</feature>
<dbReference type="InterPro" id="IPR003856">
    <property type="entry name" value="LPS_length_determ_N"/>
</dbReference>
<evidence type="ECO:0000256" key="7">
    <source>
        <dbReference type="SAM" id="MobiDB-lite"/>
    </source>
</evidence>
<sequence>MAEVFSLEDLARSITRQWRLLIVIIVVALAAGFAANEFWPERYESTAVITVEPISVSTTGQASEPANMDTERVVASSTEVLTLAAKELNGPTVAELRDGLVVLVPKGAEVLSFSFTADTADGAAAAANAIASAYQENRVTTAKRVVEEASAGLTAGIAEITAEAAALPADSPARATLETQIQALQERQAILRSASFNAGSIVSPAISPSESTKPSMPILLAASLFVGIFVGCFVAMIRARVHRSRSEEDAGEAKAGARRQRPAKIGTGTENAA</sequence>
<evidence type="ECO:0000256" key="4">
    <source>
        <dbReference type="ARBA" id="ARBA00022692"/>
    </source>
</evidence>
<evidence type="ECO:0000256" key="8">
    <source>
        <dbReference type="SAM" id="Phobius"/>
    </source>
</evidence>
<comment type="similarity">
    <text evidence="2">Belongs to the CpsC/CapA family.</text>
</comment>
<keyword evidence="3" id="KW-1003">Cell membrane</keyword>
<feature type="domain" description="Polysaccharide chain length determinant N-terminal" evidence="9">
    <location>
        <begin position="5"/>
        <end position="57"/>
    </location>
</feature>
<protein>
    <submittedName>
        <fullName evidence="10">Subunit length determinant protein</fullName>
    </submittedName>
</protein>
<accession>A0A4Q8AJL5</accession>